<dbReference type="HOGENOM" id="CLU_3225977_0_0_9"/>
<name>C0CRV6_BLAHS</name>
<protein>
    <submittedName>
        <fullName evidence="1">Uncharacterized protein</fullName>
    </submittedName>
</protein>
<proteinExistence type="predicted"/>
<reference evidence="1 2" key="1">
    <citation type="submission" date="2009-01" db="EMBL/GenBank/DDBJ databases">
        <authorList>
            <person name="Fulton L."/>
            <person name="Clifton S."/>
            <person name="Fulton B."/>
            <person name="Xu J."/>
            <person name="Minx P."/>
            <person name="Pepin K.H."/>
            <person name="Johnson M."/>
            <person name="Bhonagiri V."/>
            <person name="Nash W.E."/>
            <person name="Mardis E.R."/>
            <person name="Wilson R.K."/>
        </authorList>
    </citation>
    <scope>NUCLEOTIDE SEQUENCE [LARGE SCALE GENOMIC DNA]</scope>
    <source>
        <strain evidence="2">DSM 10507 / JCM 14656 / S5a33</strain>
    </source>
</reference>
<comment type="caution">
    <text evidence="1">The sequence shown here is derived from an EMBL/GenBank/DDBJ whole genome shotgun (WGS) entry which is preliminary data.</text>
</comment>
<reference evidence="1 2" key="2">
    <citation type="submission" date="2009-02" db="EMBL/GenBank/DDBJ databases">
        <title>Draft genome sequence of Blautia hydrogenotrophica DSM 10507 (Ruminococcus hydrogenotrophicus DSM 10507).</title>
        <authorList>
            <person name="Sudarsanam P."/>
            <person name="Ley R."/>
            <person name="Guruge J."/>
            <person name="Turnbaugh P.J."/>
            <person name="Mahowald M."/>
            <person name="Liep D."/>
            <person name="Gordon J."/>
        </authorList>
    </citation>
    <scope>NUCLEOTIDE SEQUENCE [LARGE SCALE GENOMIC DNA]</scope>
    <source>
        <strain evidence="2">DSM 10507 / JCM 14656 / S5a33</strain>
    </source>
</reference>
<dbReference type="Proteomes" id="UP000003100">
    <property type="component" value="Unassembled WGS sequence"/>
</dbReference>
<dbReference type="AlphaFoldDB" id="C0CRV6"/>
<keyword evidence="2" id="KW-1185">Reference proteome</keyword>
<evidence type="ECO:0000313" key="2">
    <source>
        <dbReference type="Proteomes" id="UP000003100"/>
    </source>
</evidence>
<feature type="non-terminal residue" evidence="1">
    <location>
        <position position="1"/>
    </location>
</feature>
<accession>C0CRV6</accession>
<gene>
    <name evidence="1" type="ORF">RUMHYD_03622</name>
</gene>
<sequence>LMKFLFSIDFNKIQAYNKFASSNRRERTCTDRAFLFFCLEFNFA</sequence>
<evidence type="ECO:0000313" key="1">
    <source>
        <dbReference type="EMBL" id="EEG47502.1"/>
    </source>
</evidence>
<organism evidence="1 2">
    <name type="scientific">Blautia hydrogenotrophica (strain DSM 10507 / JCM 14656 / S5a33)</name>
    <name type="common">Ruminococcus hydrogenotrophicus</name>
    <dbReference type="NCBI Taxonomy" id="476272"/>
    <lineage>
        <taxon>Bacteria</taxon>
        <taxon>Bacillati</taxon>
        <taxon>Bacillota</taxon>
        <taxon>Clostridia</taxon>
        <taxon>Lachnospirales</taxon>
        <taxon>Lachnospiraceae</taxon>
        <taxon>Blautia</taxon>
    </lineage>
</organism>
<dbReference type="EMBL" id="ACBZ01000191">
    <property type="protein sequence ID" value="EEG47502.1"/>
    <property type="molecule type" value="Genomic_DNA"/>
</dbReference>